<keyword evidence="1" id="KW-1133">Transmembrane helix</keyword>
<evidence type="ECO:0000313" key="3">
    <source>
        <dbReference type="Proteomes" id="UP000178721"/>
    </source>
</evidence>
<keyword evidence="1" id="KW-0812">Transmembrane</keyword>
<feature type="transmembrane region" description="Helical" evidence="1">
    <location>
        <begin position="12"/>
        <end position="31"/>
    </location>
</feature>
<keyword evidence="1" id="KW-0472">Membrane</keyword>
<dbReference type="Proteomes" id="UP000178721">
    <property type="component" value="Unassembled WGS sequence"/>
</dbReference>
<dbReference type="AlphaFoldDB" id="A0A1G2E415"/>
<accession>A0A1G2E415</accession>
<protein>
    <submittedName>
        <fullName evidence="2">Uncharacterized protein</fullName>
    </submittedName>
</protein>
<reference evidence="2 3" key="1">
    <citation type="journal article" date="2016" name="Nat. Commun.">
        <title>Thousands of microbial genomes shed light on interconnected biogeochemical processes in an aquifer system.</title>
        <authorList>
            <person name="Anantharaman K."/>
            <person name="Brown C.T."/>
            <person name="Hug L.A."/>
            <person name="Sharon I."/>
            <person name="Castelle C.J."/>
            <person name="Probst A.J."/>
            <person name="Thomas B.C."/>
            <person name="Singh A."/>
            <person name="Wilkins M.J."/>
            <person name="Karaoz U."/>
            <person name="Brodie E.L."/>
            <person name="Williams K.H."/>
            <person name="Hubbard S.S."/>
            <person name="Banfield J.F."/>
        </authorList>
    </citation>
    <scope>NUCLEOTIDE SEQUENCE [LARGE SCALE GENOMIC DNA]</scope>
</reference>
<sequence>MKNIISSIKSWLPIIICLSSLFLVAYLITVAREILTEKSTTAASPIKSASINSTDIFQKINPPDGYTVNATYGDIGPKLLAAGAIDFEKMETLYENAGQPLTPEQIKILTKGSNEKIRISSENSYFLLNFLWAAGLANKNPILDEGPMMKYGEGKIGNFASTGGWTLGTKEATELYSNFEITKLTPDQQKILEDFAYNSYRPCCSNPTGFPDCNHGMAALALGEIMAAQGASAEEIFEAFKYLNAFWFPQTYFDVAKYFQAKEGKDWSQVDARTVAGKDYSTPQGWDQVISWLKINDLVEEVPSGGGSCGV</sequence>
<proteinExistence type="predicted"/>
<name>A0A1G2E415_9BACT</name>
<organism evidence="2 3">
    <name type="scientific">Candidatus Nealsonbacteria bacterium RIFCSPHIGHO2_01_FULL_43_31</name>
    <dbReference type="NCBI Taxonomy" id="1801665"/>
    <lineage>
        <taxon>Bacteria</taxon>
        <taxon>Candidatus Nealsoniibacteriota</taxon>
    </lineage>
</organism>
<evidence type="ECO:0000313" key="2">
    <source>
        <dbReference type="EMBL" id="OGZ20606.1"/>
    </source>
</evidence>
<comment type="caution">
    <text evidence="2">The sequence shown here is derived from an EMBL/GenBank/DDBJ whole genome shotgun (WGS) entry which is preliminary data.</text>
</comment>
<dbReference type="EMBL" id="MHMA01000006">
    <property type="protein sequence ID" value="OGZ20606.1"/>
    <property type="molecule type" value="Genomic_DNA"/>
</dbReference>
<gene>
    <name evidence="2" type="ORF">A2654_00330</name>
</gene>
<evidence type="ECO:0000256" key="1">
    <source>
        <dbReference type="SAM" id="Phobius"/>
    </source>
</evidence>